<proteinExistence type="predicted"/>
<dbReference type="GO" id="GO:0004721">
    <property type="term" value="F:phosphoprotein phosphatase activity"/>
    <property type="evidence" value="ECO:0007669"/>
    <property type="project" value="TreeGrafter"/>
</dbReference>
<comment type="catalytic activity">
    <reaction evidence="1">
        <text>ATP + protein L-histidine = ADP + protein N-phospho-L-histidine.</text>
        <dbReference type="EC" id="2.7.13.3"/>
    </reaction>
</comment>
<dbReference type="InterPro" id="IPR050351">
    <property type="entry name" value="BphY/WalK/GraS-like"/>
</dbReference>
<protein>
    <recommendedName>
        <fullName evidence="2">histidine kinase</fullName>
        <ecNumber evidence="2">2.7.13.3</ecNumber>
    </recommendedName>
</protein>
<dbReference type="Pfam" id="PF00512">
    <property type="entry name" value="HisKA"/>
    <property type="match status" value="1"/>
</dbReference>
<dbReference type="PANTHER" id="PTHR45453">
    <property type="entry name" value="PHOSPHATE REGULON SENSOR PROTEIN PHOR"/>
    <property type="match status" value="1"/>
</dbReference>
<dbReference type="Gene3D" id="1.10.287.130">
    <property type="match status" value="1"/>
</dbReference>
<sequence length="213" mass="24367">MKKNAKLIEREQRFLSHASHELRTPIAIIRANMEILERITLPENSLGPMGRIDRASTNMQQITETMLWLVRKSETPPNQCKVSLVVMLDNIIDELQYLIQGEDVSVSINYSHAPTLQLPETPFRIVVGNLIRNAFQYTHSGQITINFEFSVIEIKNVNTQELDAQFKDSFGLGHDLTEKICKKLNWNLEIMEIDDGFIAKLHLPENSLTALKP</sequence>
<keyword evidence="5 8" id="KW-0418">Kinase</keyword>
<dbReference type="InterPro" id="IPR036097">
    <property type="entry name" value="HisK_dim/P_sf"/>
</dbReference>
<evidence type="ECO:0000256" key="5">
    <source>
        <dbReference type="ARBA" id="ARBA00022777"/>
    </source>
</evidence>
<gene>
    <name evidence="8" type="ORF">VTAP4600_A0960</name>
</gene>
<name>A0A2N8ZAI4_9VIBR</name>
<evidence type="ECO:0000313" key="8">
    <source>
        <dbReference type="EMBL" id="SON48939.1"/>
    </source>
</evidence>
<dbReference type="GO" id="GO:0016036">
    <property type="term" value="P:cellular response to phosphate starvation"/>
    <property type="evidence" value="ECO:0007669"/>
    <property type="project" value="TreeGrafter"/>
</dbReference>
<evidence type="ECO:0000313" key="9">
    <source>
        <dbReference type="Proteomes" id="UP000235828"/>
    </source>
</evidence>
<dbReference type="SUPFAM" id="SSF47384">
    <property type="entry name" value="Homodimeric domain of signal transducing histidine kinase"/>
    <property type="match status" value="1"/>
</dbReference>
<dbReference type="AlphaFoldDB" id="A0A2N8ZAI4"/>
<dbReference type="EC" id="2.7.13.3" evidence="2"/>
<dbReference type="EMBL" id="LT960611">
    <property type="protein sequence ID" value="SON48939.1"/>
    <property type="molecule type" value="Genomic_DNA"/>
</dbReference>
<evidence type="ECO:0000256" key="1">
    <source>
        <dbReference type="ARBA" id="ARBA00000085"/>
    </source>
</evidence>
<keyword evidence="4" id="KW-0808">Transferase</keyword>
<evidence type="ECO:0000256" key="6">
    <source>
        <dbReference type="ARBA" id="ARBA00023012"/>
    </source>
</evidence>
<organism evidence="8 9">
    <name type="scientific">Vibrio tapetis subsp. tapetis</name>
    <dbReference type="NCBI Taxonomy" id="1671868"/>
    <lineage>
        <taxon>Bacteria</taxon>
        <taxon>Pseudomonadati</taxon>
        <taxon>Pseudomonadota</taxon>
        <taxon>Gammaproteobacteria</taxon>
        <taxon>Vibrionales</taxon>
        <taxon>Vibrionaceae</taxon>
        <taxon>Vibrio</taxon>
    </lineage>
</organism>
<feature type="domain" description="Histidine kinase" evidence="7">
    <location>
        <begin position="17"/>
        <end position="207"/>
    </location>
</feature>
<dbReference type="SUPFAM" id="SSF55874">
    <property type="entry name" value="ATPase domain of HSP90 chaperone/DNA topoisomerase II/histidine kinase"/>
    <property type="match status" value="1"/>
</dbReference>
<evidence type="ECO:0000256" key="4">
    <source>
        <dbReference type="ARBA" id="ARBA00022679"/>
    </source>
</evidence>
<dbReference type="InterPro" id="IPR036890">
    <property type="entry name" value="HATPase_C_sf"/>
</dbReference>
<dbReference type="PROSITE" id="PS50109">
    <property type="entry name" value="HIS_KIN"/>
    <property type="match status" value="1"/>
</dbReference>
<dbReference type="KEGG" id="vta:A0960"/>
<evidence type="ECO:0000256" key="2">
    <source>
        <dbReference type="ARBA" id="ARBA00012438"/>
    </source>
</evidence>
<evidence type="ECO:0000259" key="7">
    <source>
        <dbReference type="PROSITE" id="PS50109"/>
    </source>
</evidence>
<dbReference type="CDD" id="cd00082">
    <property type="entry name" value="HisKA"/>
    <property type="match status" value="1"/>
</dbReference>
<evidence type="ECO:0000256" key="3">
    <source>
        <dbReference type="ARBA" id="ARBA00022553"/>
    </source>
</evidence>
<dbReference type="GO" id="GO:0000155">
    <property type="term" value="F:phosphorelay sensor kinase activity"/>
    <property type="evidence" value="ECO:0007669"/>
    <property type="project" value="InterPro"/>
</dbReference>
<dbReference type="PANTHER" id="PTHR45453:SF1">
    <property type="entry name" value="PHOSPHATE REGULON SENSOR PROTEIN PHOR"/>
    <property type="match status" value="1"/>
</dbReference>
<dbReference type="SMART" id="SM00388">
    <property type="entry name" value="HisKA"/>
    <property type="match status" value="1"/>
</dbReference>
<keyword evidence="6" id="KW-0902">Two-component regulatory system</keyword>
<dbReference type="Proteomes" id="UP000235828">
    <property type="component" value="Chromosome A"/>
</dbReference>
<reference evidence="8 9" key="1">
    <citation type="submission" date="2017-10" db="EMBL/GenBank/DDBJ databases">
        <authorList>
            <person name="Banno H."/>
            <person name="Chua N.-H."/>
        </authorList>
    </citation>
    <scope>NUCLEOTIDE SEQUENCE [LARGE SCALE GENOMIC DNA]</scope>
    <source>
        <strain evidence="8">Vibrio tapetis CECT4600</strain>
    </source>
</reference>
<dbReference type="InterPro" id="IPR003661">
    <property type="entry name" value="HisK_dim/P_dom"/>
</dbReference>
<accession>A0A2N8ZAI4</accession>
<keyword evidence="9" id="KW-1185">Reference proteome</keyword>
<dbReference type="GO" id="GO:0005886">
    <property type="term" value="C:plasma membrane"/>
    <property type="evidence" value="ECO:0007669"/>
    <property type="project" value="TreeGrafter"/>
</dbReference>
<dbReference type="InterPro" id="IPR005467">
    <property type="entry name" value="His_kinase_dom"/>
</dbReference>
<dbReference type="Gene3D" id="3.30.565.10">
    <property type="entry name" value="Histidine kinase-like ATPase, C-terminal domain"/>
    <property type="match status" value="1"/>
</dbReference>
<keyword evidence="3" id="KW-0597">Phosphoprotein</keyword>